<dbReference type="Gene3D" id="3.40.50.150">
    <property type="entry name" value="Vaccinia Virus protein VP39"/>
    <property type="match status" value="1"/>
</dbReference>
<dbReference type="InterPro" id="IPR050320">
    <property type="entry name" value="N5-glutamine_MTase"/>
</dbReference>
<sequence>MPRLPPSLFWRARREISPMAAQLLPACRDLESAANELRWIRQHVRDTRSPVPPALRVWRLVEKRGRGVPLQYVLGTQPFGHLEIRCKPGVLIPRPETEAYTLYLASLLCKEQALSTNPPPSLSILDLCTGTGCIPLLLLHSLRQCPSLSQTSLHAHGIDISPHAVRLARLNQAHNHHHLLLSPASSVSKRTTHHDSNLKLEESVEFHFTQADIFSPNLPLPPSYLSQPRRYPHAWDVLTCNPPYISACGFGRDTARGVRNHEPRLALVPPDAGPRPGGLLLAAQYGCRPEDVFYARVLEMAAVLKPRRVVLEVGGWEQARRVVGELLSRRRDVAGLYPTVEIWRDDPDAGEGMTREVVEIGGREVRVIGEGMGRVVYLYHGTKERG</sequence>
<dbReference type="GO" id="GO:0008168">
    <property type="term" value="F:methyltransferase activity"/>
    <property type="evidence" value="ECO:0007669"/>
    <property type="project" value="UniProtKB-KW"/>
</dbReference>
<dbReference type="GeneID" id="87880180"/>
<dbReference type="GO" id="GO:0032259">
    <property type="term" value="P:methylation"/>
    <property type="evidence" value="ECO:0007669"/>
    <property type="project" value="UniProtKB-KW"/>
</dbReference>
<gene>
    <name evidence="1" type="ORF">B0T15DRAFT_100538</name>
</gene>
<dbReference type="PANTHER" id="PTHR18895:SF74">
    <property type="entry name" value="MTRF1L RELEASE FACTOR GLUTAMINE METHYLTRANSFERASE"/>
    <property type="match status" value="1"/>
</dbReference>
<protein>
    <submittedName>
        <fullName evidence="1">S-adenosyl-L-methionine-dependent methyltransferase</fullName>
    </submittedName>
</protein>
<comment type="caution">
    <text evidence="1">The sequence shown here is derived from an EMBL/GenBank/DDBJ whole genome shotgun (WGS) entry which is preliminary data.</text>
</comment>
<dbReference type="CDD" id="cd02440">
    <property type="entry name" value="AdoMet_MTases"/>
    <property type="match status" value="1"/>
</dbReference>
<dbReference type="PANTHER" id="PTHR18895">
    <property type="entry name" value="HEMK METHYLTRANSFERASE"/>
    <property type="match status" value="1"/>
</dbReference>
<accession>A0AAJ0GY02</accession>
<dbReference type="Proteomes" id="UP001273166">
    <property type="component" value="Unassembled WGS sequence"/>
</dbReference>
<dbReference type="GO" id="GO:0005739">
    <property type="term" value="C:mitochondrion"/>
    <property type="evidence" value="ECO:0007669"/>
    <property type="project" value="TreeGrafter"/>
</dbReference>
<dbReference type="InterPro" id="IPR029063">
    <property type="entry name" value="SAM-dependent_MTases_sf"/>
</dbReference>
<dbReference type="EMBL" id="JAUDZG010000002">
    <property type="protein sequence ID" value="KAK3308187.1"/>
    <property type="molecule type" value="Genomic_DNA"/>
</dbReference>
<keyword evidence="2" id="KW-1185">Reference proteome</keyword>
<keyword evidence="1" id="KW-0808">Transferase</keyword>
<name>A0AAJ0GY02_9PEZI</name>
<keyword evidence="1" id="KW-0489">Methyltransferase</keyword>
<dbReference type="AlphaFoldDB" id="A0AAJ0GY02"/>
<evidence type="ECO:0000313" key="1">
    <source>
        <dbReference type="EMBL" id="KAK3308187.1"/>
    </source>
</evidence>
<dbReference type="SUPFAM" id="SSF53335">
    <property type="entry name" value="S-adenosyl-L-methionine-dependent methyltransferases"/>
    <property type="match status" value="1"/>
</dbReference>
<reference evidence="1" key="1">
    <citation type="journal article" date="2023" name="Mol. Phylogenet. Evol.">
        <title>Genome-scale phylogeny and comparative genomics of the fungal order Sordariales.</title>
        <authorList>
            <person name="Hensen N."/>
            <person name="Bonometti L."/>
            <person name="Westerberg I."/>
            <person name="Brannstrom I.O."/>
            <person name="Guillou S."/>
            <person name="Cros-Aarteil S."/>
            <person name="Calhoun S."/>
            <person name="Haridas S."/>
            <person name="Kuo A."/>
            <person name="Mondo S."/>
            <person name="Pangilinan J."/>
            <person name="Riley R."/>
            <person name="LaButti K."/>
            <person name="Andreopoulos B."/>
            <person name="Lipzen A."/>
            <person name="Chen C."/>
            <person name="Yan M."/>
            <person name="Daum C."/>
            <person name="Ng V."/>
            <person name="Clum A."/>
            <person name="Steindorff A."/>
            <person name="Ohm R.A."/>
            <person name="Martin F."/>
            <person name="Silar P."/>
            <person name="Natvig D.O."/>
            <person name="Lalanne C."/>
            <person name="Gautier V."/>
            <person name="Ament-Velasquez S.L."/>
            <person name="Kruys A."/>
            <person name="Hutchinson M.I."/>
            <person name="Powell A.J."/>
            <person name="Barry K."/>
            <person name="Miller A.N."/>
            <person name="Grigoriev I.V."/>
            <person name="Debuchy R."/>
            <person name="Gladieux P."/>
            <person name="Hiltunen Thoren M."/>
            <person name="Johannesson H."/>
        </authorList>
    </citation>
    <scope>NUCLEOTIDE SEQUENCE</scope>
    <source>
        <strain evidence="1">CBS 333.67</strain>
    </source>
</reference>
<organism evidence="1 2">
    <name type="scientific">Chaetomium strumarium</name>
    <dbReference type="NCBI Taxonomy" id="1170767"/>
    <lineage>
        <taxon>Eukaryota</taxon>
        <taxon>Fungi</taxon>
        <taxon>Dikarya</taxon>
        <taxon>Ascomycota</taxon>
        <taxon>Pezizomycotina</taxon>
        <taxon>Sordariomycetes</taxon>
        <taxon>Sordariomycetidae</taxon>
        <taxon>Sordariales</taxon>
        <taxon>Chaetomiaceae</taxon>
        <taxon>Chaetomium</taxon>
    </lineage>
</organism>
<dbReference type="RefSeq" id="XP_062723967.1">
    <property type="nucleotide sequence ID" value="XM_062861351.1"/>
</dbReference>
<proteinExistence type="predicted"/>
<evidence type="ECO:0000313" key="2">
    <source>
        <dbReference type="Proteomes" id="UP001273166"/>
    </source>
</evidence>
<reference evidence="1" key="2">
    <citation type="submission" date="2023-06" db="EMBL/GenBank/DDBJ databases">
        <authorList>
            <consortium name="Lawrence Berkeley National Laboratory"/>
            <person name="Mondo S.J."/>
            <person name="Hensen N."/>
            <person name="Bonometti L."/>
            <person name="Westerberg I."/>
            <person name="Brannstrom I.O."/>
            <person name="Guillou S."/>
            <person name="Cros-Aarteil S."/>
            <person name="Calhoun S."/>
            <person name="Haridas S."/>
            <person name="Kuo A."/>
            <person name="Pangilinan J."/>
            <person name="Riley R."/>
            <person name="Labutti K."/>
            <person name="Andreopoulos B."/>
            <person name="Lipzen A."/>
            <person name="Chen C."/>
            <person name="Yanf M."/>
            <person name="Daum C."/>
            <person name="Ng V."/>
            <person name="Clum A."/>
            <person name="Steindorff A."/>
            <person name="Ohm R."/>
            <person name="Martin F."/>
            <person name="Silar P."/>
            <person name="Natvig D."/>
            <person name="Lalanne C."/>
            <person name="Gautier V."/>
            <person name="Ament-Velasquez S.L."/>
            <person name="Kruys A."/>
            <person name="Hutchinson M.I."/>
            <person name="Powell A.J."/>
            <person name="Barry K."/>
            <person name="Miller A.N."/>
            <person name="Grigoriev I.V."/>
            <person name="Debuchy R."/>
            <person name="Gladieux P."/>
            <person name="Thoren M.H."/>
            <person name="Johannesson H."/>
        </authorList>
    </citation>
    <scope>NUCLEOTIDE SEQUENCE</scope>
    <source>
        <strain evidence="1">CBS 333.67</strain>
    </source>
</reference>